<proteinExistence type="inferred from homology"/>
<dbReference type="PANTHER" id="PTHR10302:SF27">
    <property type="entry name" value="SINGLE-STRANDED DNA-BINDING PROTEIN"/>
    <property type="match status" value="1"/>
</dbReference>
<dbReference type="PROSITE" id="PS50935">
    <property type="entry name" value="SSB"/>
    <property type="match status" value="1"/>
</dbReference>
<dbReference type="InterPro" id="IPR000424">
    <property type="entry name" value="Primosome_PriB/ssb"/>
</dbReference>
<dbReference type="InterPro" id="IPR011344">
    <property type="entry name" value="ssDNA-bd"/>
</dbReference>
<dbReference type="Pfam" id="PF00436">
    <property type="entry name" value="SSB"/>
    <property type="match status" value="1"/>
</dbReference>
<evidence type="ECO:0000256" key="2">
    <source>
        <dbReference type="HAMAP-Rule" id="MF_00984"/>
    </source>
</evidence>
<dbReference type="InterPro" id="IPR012340">
    <property type="entry name" value="NA-bd_OB-fold"/>
</dbReference>
<accession>A0A5K8A303</accession>
<dbReference type="RefSeq" id="WP_155326317.1">
    <property type="nucleotide sequence ID" value="NZ_AP021877.1"/>
</dbReference>
<dbReference type="SUPFAM" id="SSF50249">
    <property type="entry name" value="Nucleic acid-binding proteins"/>
    <property type="match status" value="1"/>
</dbReference>
<evidence type="ECO:0000256" key="3">
    <source>
        <dbReference type="PIRNR" id="PIRNR002070"/>
    </source>
</evidence>
<dbReference type="PANTHER" id="PTHR10302">
    <property type="entry name" value="SINGLE-STRANDED DNA-BINDING PROTEIN"/>
    <property type="match status" value="1"/>
</dbReference>
<evidence type="ECO:0000313" key="5">
    <source>
        <dbReference type="Proteomes" id="UP000425960"/>
    </source>
</evidence>
<protein>
    <recommendedName>
        <fullName evidence="2 3">Single-stranded DNA-binding protein</fullName>
        <shortName evidence="2">SSB</shortName>
    </recommendedName>
</protein>
<dbReference type="KEGG" id="dov:DSCO28_73000"/>
<name>A0A5K8A303_9BACT</name>
<dbReference type="EMBL" id="AP021877">
    <property type="protein sequence ID" value="BBO86734.1"/>
    <property type="molecule type" value="Genomic_DNA"/>
</dbReference>
<dbReference type="CDD" id="cd04496">
    <property type="entry name" value="SSB_OBF"/>
    <property type="match status" value="1"/>
</dbReference>
<evidence type="ECO:0000256" key="1">
    <source>
        <dbReference type="ARBA" id="ARBA00023125"/>
    </source>
</evidence>
<comment type="caution">
    <text evidence="2">Lacks conserved residue(s) required for the propagation of feature annotation.</text>
</comment>
<dbReference type="GO" id="GO:0006260">
    <property type="term" value="P:DNA replication"/>
    <property type="evidence" value="ECO:0007669"/>
    <property type="project" value="InterPro"/>
</dbReference>
<keyword evidence="1 2" id="KW-0238">DNA-binding</keyword>
<dbReference type="NCBIfam" id="TIGR00621">
    <property type="entry name" value="ssb"/>
    <property type="match status" value="1"/>
</dbReference>
<geneLocation type="plasmid" evidence="5">
    <name>do28_1 dna</name>
</geneLocation>
<dbReference type="Proteomes" id="UP000425960">
    <property type="component" value="Plasmid Do28_1"/>
</dbReference>
<dbReference type="GO" id="GO:0009295">
    <property type="term" value="C:nucleoid"/>
    <property type="evidence" value="ECO:0007669"/>
    <property type="project" value="TreeGrafter"/>
</dbReference>
<keyword evidence="4" id="KW-0614">Plasmid</keyword>
<dbReference type="Gene3D" id="2.40.50.140">
    <property type="entry name" value="Nucleic acid-binding proteins"/>
    <property type="match status" value="1"/>
</dbReference>
<gene>
    <name evidence="4" type="ORF">DSCO28_73000</name>
</gene>
<dbReference type="HAMAP" id="MF_00984">
    <property type="entry name" value="SSB"/>
    <property type="match status" value="1"/>
</dbReference>
<dbReference type="PIRSF" id="PIRSF002070">
    <property type="entry name" value="SSB"/>
    <property type="match status" value="1"/>
</dbReference>
<comment type="subunit">
    <text evidence="2">Homotetramer.</text>
</comment>
<reference evidence="4 5" key="1">
    <citation type="submission" date="2019-11" db="EMBL/GenBank/DDBJ databases">
        <title>Comparative genomics of hydrocarbon-degrading Desulfosarcina strains.</title>
        <authorList>
            <person name="Watanabe M."/>
            <person name="Kojima H."/>
            <person name="Fukui M."/>
        </authorList>
    </citation>
    <scope>NUCLEOTIDE SEQUENCE [LARGE SCALE GENOMIC DNA]</scope>
    <source>
        <strain evidence="4 5">28bB2T</strain>
        <plasmid evidence="5">do28_1 dna</plasmid>
    </source>
</reference>
<sequence length="107" mass="11875">MANLVILSGNLGNDPELRHTKSGRDVAVFDIATTETWQGSSGKEKHTEWTRIEVWGGLAKACAEYLQKGSRVLATGKLHTNQWETDGEKKFAKVVRASEVEFLDSKN</sequence>
<evidence type="ECO:0000313" key="4">
    <source>
        <dbReference type="EMBL" id="BBO86734.1"/>
    </source>
</evidence>
<dbReference type="GO" id="GO:0003697">
    <property type="term" value="F:single-stranded DNA binding"/>
    <property type="evidence" value="ECO:0007669"/>
    <property type="project" value="UniProtKB-UniRule"/>
</dbReference>
<organism evidence="4 5">
    <name type="scientific">Desulfosarcina ovata subsp. sediminis</name>
    <dbReference type="NCBI Taxonomy" id="885957"/>
    <lineage>
        <taxon>Bacteria</taxon>
        <taxon>Pseudomonadati</taxon>
        <taxon>Thermodesulfobacteriota</taxon>
        <taxon>Desulfobacteria</taxon>
        <taxon>Desulfobacterales</taxon>
        <taxon>Desulfosarcinaceae</taxon>
        <taxon>Desulfosarcina</taxon>
    </lineage>
</organism>
<dbReference type="AlphaFoldDB" id="A0A5K8A303"/>